<accession>A0A3P3TCS7</accession>
<dbReference type="Proteomes" id="UP000267017">
    <property type="component" value="Unassembled WGS sequence"/>
</dbReference>
<reference evidence="1 2" key="1">
    <citation type="submission" date="2018-11" db="EMBL/GenBank/DDBJ databases">
        <title>Genome sequencing of Paenibacillus sp. KCOM 3021 (= ChDC PVNT-B20).</title>
        <authorList>
            <person name="Kook J.-K."/>
            <person name="Park S.-N."/>
            <person name="Lim Y.K."/>
        </authorList>
    </citation>
    <scope>NUCLEOTIDE SEQUENCE [LARGE SCALE GENOMIC DNA]</scope>
    <source>
        <strain evidence="1 2">KCOM 3021</strain>
    </source>
</reference>
<gene>
    <name evidence="1" type="ORF">EHV15_35645</name>
</gene>
<dbReference type="RefSeq" id="WP_128636001.1">
    <property type="nucleotide sequence ID" value="NZ_RRCN01000002.1"/>
</dbReference>
<sequence length="133" mass="15164">MNFVDMVKDLSRRFEACGISATQWDEGYTSDDVEEVLEYLQMVLTRSMNIQVELVMVWEYLDKCGKFPAGASEVWILSKLSDGYVGSSITTPFISSEALESFLRDVIQFRDGTLALQPVSLERFSTFNMILKH</sequence>
<evidence type="ECO:0000313" key="1">
    <source>
        <dbReference type="EMBL" id="RRJ54908.1"/>
    </source>
</evidence>
<dbReference type="AlphaFoldDB" id="A0A3P3TCS7"/>
<comment type="caution">
    <text evidence="1">The sequence shown here is derived from an EMBL/GenBank/DDBJ whole genome shotgun (WGS) entry which is preliminary data.</text>
</comment>
<dbReference type="EMBL" id="RRCN01000002">
    <property type="protein sequence ID" value="RRJ54908.1"/>
    <property type="molecule type" value="Genomic_DNA"/>
</dbReference>
<proteinExistence type="predicted"/>
<keyword evidence="2" id="KW-1185">Reference proteome</keyword>
<name>A0A3P3TCS7_9BACL</name>
<evidence type="ECO:0000313" key="2">
    <source>
        <dbReference type="Proteomes" id="UP000267017"/>
    </source>
</evidence>
<organism evidence="1 2">
    <name type="scientific">Paenibacillus oralis</name>
    <dbReference type="NCBI Taxonomy" id="2490856"/>
    <lineage>
        <taxon>Bacteria</taxon>
        <taxon>Bacillati</taxon>
        <taxon>Bacillota</taxon>
        <taxon>Bacilli</taxon>
        <taxon>Bacillales</taxon>
        <taxon>Paenibacillaceae</taxon>
        <taxon>Paenibacillus</taxon>
    </lineage>
</organism>
<protein>
    <submittedName>
        <fullName evidence="1">Uncharacterized protein</fullName>
    </submittedName>
</protein>